<dbReference type="PROSITE" id="PS50989">
    <property type="entry name" value="COA_CT_CTER"/>
    <property type="match status" value="1"/>
</dbReference>
<evidence type="ECO:0000256" key="1">
    <source>
        <dbReference type="SAM" id="MobiDB-lite"/>
    </source>
</evidence>
<comment type="caution">
    <text evidence="4">The sequence shown here is derived from an EMBL/GenBank/DDBJ whole genome shotgun (WGS) entry which is preliminary data.</text>
</comment>
<dbReference type="InterPro" id="IPR011762">
    <property type="entry name" value="COA_CT_N"/>
</dbReference>
<dbReference type="InterPro" id="IPR034733">
    <property type="entry name" value="AcCoA_carboxyl_beta"/>
</dbReference>
<dbReference type="PANTHER" id="PTHR43842:SF2">
    <property type="entry name" value="PROPIONYL-COA CARBOXYLASE BETA CHAIN, MITOCHONDRIAL"/>
    <property type="match status" value="1"/>
</dbReference>
<feature type="compositionally biased region" description="Low complexity" evidence="1">
    <location>
        <begin position="16"/>
        <end position="30"/>
    </location>
</feature>
<dbReference type="Proteomes" id="UP001232973">
    <property type="component" value="Unassembled WGS sequence"/>
</dbReference>
<dbReference type="PROSITE" id="PS50980">
    <property type="entry name" value="COA_CT_NTER"/>
    <property type="match status" value="1"/>
</dbReference>
<organism evidence="4 5">
    <name type="scientific">Alicyclobacillus cycloheptanicus</name>
    <dbReference type="NCBI Taxonomy" id="1457"/>
    <lineage>
        <taxon>Bacteria</taxon>
        <taxon>Bacillati</taxon>
        <taxon>Bacillota</taxon>
        <taxon>Bacilli</taxon>
        <taxon>Bacillales</taxon>
        <taxon>Alicyclobacillaceae</taxon>
        <taxon>Alicyclobacillus</taxon>
    </lineage>
</organism>
<accession>A0ABT9XFS7</accession>
<reference evidence="4 5" key="1">
    <citation type="submission" date="2023-07" db="EMBL/GenBank/DDBJ databases">
        <title>Genomic Encyclopedia of Type Strains, Phase IV (KMG-IV): sequencing the most valuable type-strain genomes for metagenomic binning, comparative biology and taxonomic classification.</title>
        <authorList>
            <person name="Goeker M."/>
        </authorList>
    </citation>
    <scope>NUCLEOTIDE SEQUENCE [LARGE SCALE GENOMIC DNA]</scope>
    <source>
        <strain evidence="4 5">DSM 4006</strain>
    </source>
</reference>
<gene>
    <name evidence="4" type="ORF">J2S03_000964</name>
</gene>
<proteinExistence type="predicted"/>
<dbReference type="InterPro" id="IPR029045">
    <property type="entry name" value="ClpP/crotonase-like_dom_sf"/>
</dbReference>
<dbReference type="Gene3D" id="3.90.226.10">
    <property type="entry name" value="2-enoyl-CoA Hydratase, Chain A, domain 1"/>
    <property type="match status" value="2"/>
</dbReference>
<feature type="region of interest" description="Disordered" evidence="1">
    <location>
        <begin position="1"/>
        <end position="33"/>
    </location>
</feature>
<feature type="domain" description="CoA carboxyltransferase C-terminal" evidence="3">
    <location>
        <begin position="292"/>
        <end position="537"/>
    </location>
</feature>
<sequence length="549" mass="59154">MNLEATQGNDRNMDRSSTTQSSTTQSSTESTMDELIQDLQRRKAKAAQMGGDAKVAAQHALGRYTARERVDKLVDHGSFLELGILNHSDVPGAVEKSPADGLIAGIAKVDGRLVVVEASDKTVFAGTEGTVFMRKAEQVHNFAVKRGLPIFHLGEGGGLRIPDGMGADGISEKMMPMTLLRHNRAVPTMAAILGDSFGGPTWTAVTSDFAAQVKGTAMAVAGPRMLEIATGETVSDEELGGWKVHAEQTGQIDAFADDENACIALMKRFFSYMPSHAGEEPAVLSTADTGDSPDRRLDNVDALVPTRKTRAYDMRRLVRAVVDHDSFFELKPYFGAALITGLGRLNGRVVGVLANQPLVKAGAAGPDECDKATEFICLCDSYHIPLVFLHDIPGFRVGSAAEHRKIATKIMVWNQALAWSTVPKVSVVIRKSIGAAYGNMCGPGMGADFVVAWPTAEISFTGADVGVNVVYGRELANVADKAEAAAMRQQLVQQWEIDSSPYKAAAKHLLDDVIDPRDTRRFLCRVLEAACTQHGARSERRLANWPTGF</sequence>
<evidence type="ECO:0000313" key="5">
    <source>
        <dbReference type="Proteomes" id="UP001232973"/>
    </source>
</evidence>
<feature type="domain" description="CoA carboxyltransferase N-terminal" evidence="2">
    <location>
        <begin position="31"/>
        <end position="285"/>
    </location>
</feature>
<evidence type="ECO:0000313" key="4">
    <source>
        <dbReference type="EMBL" id="MDQ0189148.1"/>
    </source>
</evidence>
<dbReference type="InterPro" id="IPR051047">
    <property type="entry name" value="AccD/PCCB"/>
</dbReference>
<dbReference type="SUPFAM" id="SSF52096">
    <property type="entry name" value="ClpP/crotonase"/>
    <property type="match status" value="2"/>
</dbReference>
<dbReference type="InterPro" id="IPR011763">
    <property type="entry name" value="COA_CT_C"/>
</dbReference>
<dbReference type="EMBL" id="JAUSTP010000005">
    <property type="protein sequence ID" value="MDQ0189148.1"/>
    <property type="molecule type" value="Genomic_DNA"/>
</dbReference>
<name>A0ABT9XFS7_9BACL</name>
<feature type="compositionally biased region" description="Polar residues" evidence="1">
    <location>
        <begin position="1"/>
        <end position="10"/>
    </location>
</feature>
<protein>
    <submittedName>
        <fullName evidence="4">Acetyl-CoA carboxylase carboxyltransferase component</fullName>
    </submittedName>
</protein>
<evidence type="ECO:0000259" key="3">
    <source>
        <dbReference type="PROSITE" id="PS50989"/>
    </source>
</evidence>
<dbReference type="Pfam" id="PF01039">
    <property type="entry name" value="Carboxyl_trans"/>
    <property type="match status" value="1"/>
</dbReference>
<dbReference type="PANTHER" id="PTHR43842">
    <property type="entry name" value="PROPIONYL-COA CARBOXYLASE BETA CHAIN"/>
    <property type="match status" value="1"/>
</dbReference>
<evidence type="ECO:0000259" key="2">
    <source>
        <dbReference type="PROSITE" id="PS50980"/>
    </source>
</evidence>
<keyword evidence="5" id="KW-1185">Reference proteome</keyword>